<reference evidence="2 3" key="2">
    <citation type="submission" date="2019-05" db="EMBL/GenBank/DDBJ databases">
        <authorList>
            <person name="Suflita J.M."/>
            <person name="Marks C.R."/>
        </authorList>
    </citation>
    <scope>NUCLEOTIDE SEQUENCE [LARGE SCALE GENOMIC DNA]</scope>
    <source>
        <strain evidence="2 3">ALDC</strain>
    </source>
</reference>
<dbReference type="OrthoDB" id="9804152at2"/>
<dbReference type="AlphaFoldDB" id="A0A4P8L602"/>
<reference evidence="2 3" key="1">
    <citation type="submission" date="2019-05" db="EMBL/GenBank/DDBJ databases">
        <title>The Complete Genome Sequence of the n-alkane-degrading Desulfoglaeba alkanexedens ALDC reveals multiple alkylsuccinate synthase gene clusters.</title>
        <authorList>
            <person name="Callaghan A.V."/>
            <person name="Davidova I.A."/>
            <person name="Duncan K.E."/>
            <person name="Morris B."/>
            <person name="McInerney M.J."/>
        </authorList>
    </citation>
    <scope>NUCLEOTIDE SEQUENCE [LARGE SCALE GENOMIC DNA]</scope>
    <source>
        <strain evidence="2 3">ALDC</strain>
    </source>
</reference>
<sequence>MKATPSRQPDHRPDGAGRIPTGFRDVRNLVEAGWSGIDVQLKRRAHLISNLLSRKDAAVADGLSAGEKRLVSVLLKQEPVLGAVAGAEAVGEGATVSKRLWKRCGCSGTWKLLGDPWLFLRR</sequence>
<accession>A0A4P8L602</accession>
<dbReference type="Proteomes" id="UP000298602">
    <property type="component" value="Chromosome"/>
</dbReference>
<dbReference type="SUPFAM" id="SSF140478">
    <property type="entry name" value="LemA-like"/>
    <property type="match status" value="1"/>
</dbReference>
<evidence type="ECO:0000256" key="1">
    <source>
        <dbReference type="SAM" id="MobiDB-lite"/>
    </source>
</evidence>
<dbReference type="EMBL" id="CP040098">
    <property type="protein sequence ID" value="QCQ23486.1"/>
    <property type="molecule type" value="Genomic_DNA"/>
</dbReference>
<evidence type="ECO:0000313" key="2">
    <source>
        <dbReference type="EMBL" id="QCQ23486.1"/>
    </source>
</evidence>
<dbReference type="InterPro" id="IPR023353">
    <property type="entry name" value="LemA-like_dom_sf"/>
</dbReference>
<proteinExistence type="predicted"/>
<dbReference type="KEGG" id="dax:FDQ92_07315"/>
<name>A0A4P8L602_9BACT</name>
<feature type="region of interest" description="Disordered" evidence="1">
    <location>
        <begin position="1"/>
        <end position="20"/>
    </location>
</feature>
<gene>
    <name evidence="2" type="ORF">FDQ92_07315</name>
</gene>
<protein>
    <submittedName>
        <fullName evidence="2">LemA family protein</fullName>
    </submittedName>
</protein>
<organism evidence="2 3">
    <name type="scientific">Desulfoglaeba alkanexedens ALDC</name>
    <dbReference type="NCBI Taxonomy" id="980445"/>
    <lineage>
        <taxon>Bacteria</taxon>
        <taxon>Pseudomonadati</taxon>
        <taxon>Thermodesulfobacteriota</taxon>
        <taxon>Syntrophobacteria</taxon>
        <taxon>Syntrophobacterales</taxon>
        <taxon>Syntrophobacteraceae</taxon>
        <taxon>Desulfoglaeba</taxon>
    </lineage>
</organism>
<evidence type="ECO:0000313" key="3">
    <source>
        <dbReference type="Proteomes" id="UP000298602"/>
    </source>
</evidence>
<keyword evidence="3" id="KW-1185">Reference proteome</keyword>